<dbReference type="Proteomes" id="UP001597264">
    <property type="component" value="Unassembled WGS sequence"/>
</dbReference>
<dbReference type="GO" id="GO:0008168">
    <property type="term" value="F:methyltransferase activity"/>
    <property type="evidence" value="ECO:0007669"/>
    <property type="project" value="UniProtKB-KW"/>
</dbReference>
<dbReference type="RefSeq" id="WP_230438425.1">
    <property type="nucleotide sequence ID" value="NZ_CP087715.1"/>
</dbReference>
<keyword evidence="2 3" id="KW-0808">Transferase</keyword>
<evidence type="ECO:0000313" key="3">
    <source>
        <dbReference type="EMBL" id="MFD1216323.1"/>
    </source>
</evidence>
<evidence type="ECO:0000256" key="2">
    <source>
        <dbReference type="ARBA" id="ARBA00022679"/>
    </source>
</evidence>
<dbReference type="EC" id="2.1.1.-" evidence="3"/>
<dbReference type="EMBL" id="JBHTLR010000007">
    <property type="protein sequence ID" value="MFD1216323.1"/>
    <property type="molecule type" value="Genomic_DNA"/>
</dbReference>
<protein>
    <submittedName>
        <fullName evidence="3">Class I SAM-dependent methyltransferase</fullName>
        <ecNumber evidence="3">2.1.1.-</ecNumber>
    </submittedName>
</protein>
<reference evidence="4" key="1">
    <citation type="journal article" date="2019" name="Int. J. Syst. Evol. Microbiol.">
        <title>The Global Catalogue of Microorganisms (GCM) 10K type strain sequencing project: providing services to taxonomists for standard genome sequencing and annotation.</title>
        <authorList>
            <consortium name="The Broad Institute Genomics Platform"/>
            <consortium name="The Broad Institute Genome Sequencing Center for Infectious Disease"/>
            <person name="Wu L."/>
            <person name="Ma J."/>
        </authorList>
    </citation>
    <scope>NUCLEOTIDE SEQUENCE [LARGE SCALE GENOMIC DNA]</scope>
    <source>
        <strain evidence="4">CCUG 54356</strain>
    </source>
</reference>
<name>A0ABW3U622_9GAMM</name>
<dbReference type="InterPro" id="IPR029063">
    <property type="entry name" value="SAM-dependent_MTases_sf"/>
</dbReference>
<dbReference type="SUPFAM" id="SSF53335">
    <property type="entry name" value="S-adenosyl-L-methionine-dependent methyltransferases"/>
    <property type="match status" value="1"/>
</dbReference>
<accession>A0ABW3U622</accession>
<keyword evidence="1 3" id="KW-0489">Methyltransferase</keyword>
<dbReference type="PANTHER" id="PTHR40048">
    <property type="entry name" value="RHAMNOSYL O-METHYLTRANSFERASE"/>
    <property type="match status" value="1"/>
</dbReference>
<dbReference type="Gene3D" id="3.40.50.150">
    <property type="entry name" value="Vaccinia Virus protein VP39"/>
    <property type="match status" value="1"/>
</dbReference>
<dbReference type="Pfam" id="PF13578">
    <property type="entry name" value="Methyltransf_24"/>
    <property type="match status" value="1"/>
</dbReference>
<evidence type="ECO:0000256" key="1">
    <source>
        <dbReference type="ARBA" id="ARBA00022603"/>
    </source>
</evidence>
<sequence length="209" mass="23232">MEMKIPPDFEIDINTIKGFLDPIEGAALHQLAADASDLGPSLEVGSYCGKSTVYLGSACKRMDSILFAVDHHRGSEEHQPGEEYHDDELFDSRTQLMDSFHQFRMNMRAADLEEHVVPVVAPSVVAAKRWNTPLGLVFIDGGHSLEAALNDYRSWARHIVPGGFLAIHDIFPNPEDGGQAPYEIYKLALASGQFERVEMVKTLGILRRL</sequence>
<comment type="caution">
    <text evidence="3">The sequence shown here is derived from an EMBL/GenBank/DDBJ whole genome shotgun (WGS) entry which is preliminary data.</text>
</comment>
<organism evidence="3 4">
    <name type="scientific">Microbulbifer celer</name>
    <dbReference type="NCBI Taxonomy" id="435905"/>
    <lineage>
        <taxon>Bacteria</taxon>
        <taxon>Pseudomonadati</taxon>
        <taxon>Pseudomonadota</taxon>
        <taxon>Gammaproteobacteria</taxon>
        <taxon>Cellvibrionales</taxon>
        <taxon>Microbulbiferaceae</taxon>
        <taxon>Microbulbifer</taxon>
    </lineage>
</organism>
<evidence type="ECO:0000313" key="4">
    <source>
        <dbReference type="Proteomes" id="UP001597264"/>
    </source>
</evidence>
<dbReference type="PANTHER" id="PTHR40048:SF1">
    <property type="entry name" value="RHAMNOSYL O-METHYLTRANSFERASE"/>
    <property type="match status" value="1"/>
</dbReference>
<gene>
    <name evidence="3" type="ORF">ACFQ2X_06910</name>
</gene>
<proteinExistence type="predicted"/>
<keyword evidence="4" id="KW-1185">Reference proteome</keyword>
<dbReference type="GO" id="GO:0032259">
    <property type="term" value="P:methylation"/>
    <property type="evidence" value="ECO:0007669"/>
    <property type="project" value="UniProtKB-KW"/>
</dbReference>